<protein>
    <submittedName>
        <fullName evidence="5">Si:ch1073-286c18.5</fullName>
    </submittedName>
</protein>
<dbReference type="GeneTree" id="ENSGT00950000183249"/>
<feature type="domain" description="Fibrillar collagen NC1" evidence="4">
    <location>
        <begin position="1"/>
        <end position="47"/>
    </location>
</feature>
<dbReference type="Pfam" id="PF01410">
    <property type="entry name" value="COLFI"/>
    <property type="match status" value="1"/>
</dbReference>
<dbReference type="Ensembl" id="ENSSDUT00000021115.1">
    <property type="protein sequence ID" value="ENSSDUP00000020738.1"/>
    <property type="gene ID" value="ENSSDUG00000015109.1"/>
</dbReference>
<keyword evidence="6" id="KW-1185">Reference proteome</keyword>
<sequence>QTRSGQERTVLEFDAPLSNTLPIIDVAVSDFGKGNQKFGFQVGPVCY</sequence>
<evidence type="ECO:0000256" key="1">
    <source>
        <dbReference type="ARBA" id="ARBA00004613"/>
    </source>
</evidence>
<keyword evidence="3" id="KW-0176">Collagen</keyword>
<reference evidence="5" key="1">
    <citation type="submission" date="2025-08" db="UniProtKB">
        <authorList>
            <consortium name="Ensembl"/>
        </authorList>
    </citation>
    <scope>IDENTIFICATION</scope>
</reference>
<evidence type="ECO:0000256" key="3">
    <source>
        <dbReference type="ARBA" id="ARBA00023119"/>
    </source>
</evidence>
<evidence type="ECO:0000256" key="2">
    <source>
        <dbReference type="ARBA" id="ARBA00022525"/>
    </source>
</evidence>
<dbReference type="GO" id="GO:0005576">
    <property type="term" value="C:extracellular region"/>
    <property type="evidence" value="ECO:0007669"/>
    <property type="project" value="UniProtKB-SubCell"/>
</dbReference>
<dbReference type="STRING" id="41447.ENSSDUP00000020738"/>
<dbReference type="GO" id="GO:0005201">
    <property type="term" value="F:extracellular matrix structural constituent"/>
    <property type="evidence" value="ECO:0007669"/>
    <property type="project" value="InterPro"/>
</dbReference>
<keyword evidence="2" id="KW-0964">Secreted</keyword>
<accession>A0A3B4UQT9</accession>
<evidence type="ECO:0000313" key="6">
    <source>
        <dbReference type="Proteomes" id="UP000261420"/>
    </source>
</evidence>
<organism evidence="5 6">
    <name type="scientific">Seriola dumerili</name>
    <name type="common">Greater amberjack</name>
    <name type="synonym">Caranx dumerili</name>
    <dbReference type="NCBI Taxonomy" id="41447"/>
    <lineage>
        <taxon>Eukaryota</taxon>
        <taxon>Metazoa</taxon>
        <taxon>Chordata</taxon>
        <taxon>Craniata</taxon>
        <taxon>Vertebrata</taxon>
        <taxon>Euteleostomi</taxon>
        <taxon>Actinopterygii</taxon>
        <taxon>Neopterygii</taxon>
        <taxon>Teleostei</taxon>
        <taxon>Neoteleostei</taxon>
        <taxon>Acanthomorphata</taxon>
        <taxon>Carangaria</taxon>
        <taxon>Carangiformes</taxon>
        <taxon>Carangidae</taxon>
        <taxon>Seriola</taxon>
    </lineage>
</organism>
<proteinExistence type="predicted"/>
<reference evidence="5" key="2">
    <citation type="submission" date="2025-09" db="UniProtKB">
        <authorList>
            <consortium name="Ensembl"/>
        </authorList>
    </citation>
    <scope>IDENTIFICATION</scope>
</reference>
<dbReference type="GO" id="GO:0005581">
    <property type="term" value="C:collagen trimer"/>
    <property type="evidence" value="ECO:0007669"/>
    <property type="project" value="UniProtKB-KW"/>
</dbReference>
<dbReference type="Proteomes" id="UP000261420">
    <property type="component" value="Unplaced"/>
</dbReference>
<name>A0A3B4UQT9_SERDU</name>
<dbReference type="PROSITE" id="PS51461">
    <property type="entry name" value="NC1_FIB"/>
    <property type="match status" value="1"/>
</dbReference>
<comment type="subcellular location">
    <subcellularLocation>
        <location evidence="1">Secreted</location>
    </subcellularLocation>
</comment>
<dbReference type="Gene3D" id="2.60.120.1000">
    <property type="match status" value="1"/>
</dbReference>
<dbReference type="AlphaFoldDB" id="A0A3B4UQT9"/>
<evidence type="ECO:0000259" key="4">
    <source>
        <dbReference type="PROSITE" id="PS51461"/>
    </source>
</evidence>
<dbReference type="InterPro" id="IPR000885">
    <property type="entry name" value="Fib_collagen_C"/>
</dbReference>
<evidence type="ECO:0000313" key="5">
    <source>
        <dbReference type="Ensembl" id="ENSSDUP00000020738.1"/>
    </source>
</evidence>